<dbReference type="AlphaFoldDB" id="A0A1H6JDE5"/>
<reference evidence="2 3" key="1">
    <citation type="submission" date="2016-10" db="EMBL/GenBank/DDBJ databases">
        <authorList>
            <person name="de Groot N.N."/>
        </authorList>
    </citation>
    <scope>NUCLEOTIDE SEQUENCE [LARGE SCALE GENOMIC DNA]</scope>
    <source>
        <strain evidence="2 3">YAD2003</strain>
    </source>
</reference>
<feature type="transmembrane region" description="Helical" evidence="1">
    <location>
        <begin position="212"/>
        <end position="231"/>
    </location>
</feature>
<gene>
    <name evidence="2" type="ORF">SAMN02910265_01627</name>
</gene>
<protein>
    <recommendedName>
        <fullName evidence="4">ABC-2 family transporter protein</fullName>
    </recommendedName>
</protein>
<dbReference type="RefSeq" id="WP_242872850.1">
    <property type="nucleotide sequence ID" value="NZ_FNWV01000005.1"/>
</dbReference>
<keyword evidence="1" id="KW-0812">Transmembrane</keyword>
<feature type="transmembrane region" description="Helical" evidence="1">
    <location>
        <begin position="313"/>
        <end position="333"/>
    </location>
</feature>
<name>A0A1H6JDE5_RUMFL</name>
<evidence type="ECO:0000313" key="2">
    <source>
        <dbReference type="EMBL" id="SEH59870.1"/>
    </source>
</evidence>
<keyword evidence="1" id="KW-0472">Membrane</keyword>
<feature type="transmembrane region" description="Helical" evidence="1">
    <location>
        <begin position="252"/>
        <end position="276"/>
    </location>
</feature>
<dbReference type="EMBL" id="FNWV01000005">
    <property type="protein sequence ID" value="SEH59870.1"/>
    <property type="molecule type" value="Genomic_DNA"/>
</dbReference>
<accession>A0A1H6JDE5</accession>
<sequence length="418" mass="47152">MMLFCMECKKIFSSLTYILYSLLVILMIVSQYFMEGGEKVYPPSQGDYDYGEKIVEDHDLIMSTATDALTVEFLSNRYVCYPFGFYKAVHLDNEEQAKIEKYICEITGLDSEGIAEKKKNADVCYITDGTHDYGEYAIRDMPISVSMTYERFTDIMDDVDDILGGGSDYAVDGLVYKFSRVPMTYEDAVEDYNSILTDDRVTNAYARLFSDYAGIVLAILPVFVAAALTAADRRRRMSELIYSRRSSSLRIVFTRFLALVTTMFIPVFVFMVIALIQILIRYNGADIDMTAMFTLPTFWLLPNIMAATATGMLVTEILSAGAAILVQFVWWFMGLMAGGTAGLSGRIGKFTFICRHNALGNRSGFIMNWNNFVFNRVFYMVISVAAVLFTVGIYELKRGGSFNGIRLFGKGSIFRRKA</sequence>
<evidence type="ECO:0000256" key="1">
    <source>
        <dbReference type="SAM" id="Phobius"/>
    </source>
</evidence>
<feature type="transmembrane region" description="Helical" evidence="1">
    <location>
        <begin position="12"/>
        <end position="34"/>
    </location>
</feature>
<evidence type="ECO:0000313" key="3">
    <source>
        <dbReference type="Proteomes" id="UP000183190"/>
    </source>
</evidence>
<keyword evidence="1" id="KW-1133">Transmembrane helix</keyword>
<evidence type="ECO:0008006" key="4">
    <source>
        <dbReference type="Google" id="ProtNLM"/>
    </source>
</evidence>
<proteinExistence type="predicted"/>
<dbReference type="Proteomes" id="UP000183190">
    <property type="component" value="Unassembled WGS sequence"/>
</dbReference>
<organism evidence="2 3">
    <name type="scientific">Ruminococcus flavefaciens</name>
    <dbReference type="NCBI Taxonomy" id="1265"/>
    <lineage>
        <taxon>Bacteria</taxon>
        <taxon>Bacillati</taxon>
        <taxon>Bacillota</taxon>
        <taxon>Clostridia</taxon>
        <taxon>Eubacteriales</taxon>
        <taxon>Oscillospiraceae</taxon>
        <taxon>Ruminococcus</taxon>
    </lineage>
</organism>
<feature type="transmembrane region" description="Helical" evidence="1">
    <location>
        <begin position="377"/>
        <end position="396"/>
    </location>
</feature>